<dbReference type="Proteomes" id="UP000604825">
    <property type="component" value="Unassembled WGS sequence"/>
</dbReference>
<organism evidence="7 8">
    <name type="scientific">Miscanthus lutarioriparius</name>
    <dbReference type="NCBI Taxonomy" id="422564"/>
    <lineage>
        <taxon>Eukaryota</taxon>
        <taxon>Viridiplantae</taxon>
        <taxon>Streptophyta</taxon>
        <taxon>Embryophyta</taxon>
        <taxon>Tracheophyta</taxon>
        <taxon>Spermatophyta</taxon>
        <taxon>Magnoliopsida</taxon>
        <taxon>Liliopsida</taxon>
        <taxon>Poales</taxon>
        <taxon>Poaceae</taxon>
        <taxon>PACMAD clade</taxon>
        <taxon>Panicoideae</taxon>
        <taxon>Andropogonodae</taxon>
        <taxon>Andropogoneae</taxon>
        <taxon>Saccharinae</taxon>
        <taxon>Miscanthus</taxon>
    </lineage>
</organism>
<keyword evidence="4 5" id="KW-0539">Nucleus</keyword>
<dbReference type="GO" id="GO:0005634">
    <property type="term" value="C:nucleus"/>
    <property type="evidence" value="ECO:0007669"/>
    <property type="project" value="UniProtKB-SubCell"/>
</dbReference>
<dbReference type="OrthoDB" id="49151at2759"/>
<keyword evidence="3" id="KW-0456">Lyase</keyword>
<dbReference type="GO" id="GO:0034477">
    <property type="term" value="P:U6 snRNA 3'-end processing"/>
    <property type="evidence" value="ECO:0007669"/>
    <property type="project" value="UniProtKB-UniRule"/>
</dbReference>
<dbReference type="PANTHER" id="PTHR13522:SF3">
    <property type="entry name" value="U6 SNRNA PHOSPHODIESTERASE 1"/>
    <property type="match status" value="1"/>
</dbReference>
<keyword evidence="2 5" id="KW-0378">Hydrolase</keyword>
<dbReference type="AlphaFoldDB" id="A0A811PU91"/>
<reference evidence="7" key="1">
    <citation type="submission" date="2020-10" db="EMBL/GenBank/DDBJ databases">
        <authorList>
            <person name="Han B."/>
            <person name="Lu T."/>
            <person name="Zhao Q."/>
            <person name="Huang X."/>
            <person name="Zhao Y."/>
        </authorList>
    </citation>
    <scope>NUCLEOTIDE SEQUENCE</scope>
</reference>
<dbReference type="Gene3D" id="3.90.1140.10">
    <property type="entry name" value="Cyclic phosphodiesterase"/>
    <property type="match status" value="1"/>
</dbReference>
<dbReference type="PANTHER" id="PTHR13522">
    <property type="entry name" value="U6 SNRNA PHOSPHODIESTERASE 1"/>
    <property type="match status" value="1"/>
</dbReference>
<feature type="active site" description="Proton donor/acceptor" evidence="5">
    <location>
        <position position="170"/>
    </location>
</feature>
<accession>A0A811PU91</accession>
<gene>
    <name evidence="7" type="ORF">NCGR_LOCUS33860</name>
</gene>
<comment type="subcellular location">
    <subcellularLocation>
        <location evidence="5">Nucleus</location>
    </subcellularLocation>
</comment>
<evidence type="ECO:0000256" key="3">
    <source>
        <dbReference type="ARBA" id="ARBA00023239"/>
    </source>
</evidence>
<dbReference type="FunFam" id="3.90.1140.10:FF:000008">
    <property type="entry name" value="U6 snRNA phosphodiesterase"/>
    <property type="match status" value="1"/>
</dbReference>
<evidence type="ECO:0000256" key="2">
    <source>
        <dbReference type="ARBA" id="ARBA00022801"/>
    </source>
</evidence>
<evidence type="ECO:0000256" key="5">
    <source>
        <dbReference type="HAMAP-Rule" id="MF_03040"/>
    </source>
</evidence>
<evidence type="ECO:0000313" key="7">
    <source>
        <dbReference type="EMBL" id="CAD6250066.1"/>
    </source>
</evidence>
<proteinExistence type="inferred from homology"/>
<dbReference type="Pfam" id="PF09749">
    <property type="entry name" value="HVSL"/>
    <property type="match status" value="1"/>
</dbReference>
<dbReference type="EC" id="3.1.4.-" evidence="5"/>
<dbReference type="InterPro" id="IPR027521">
    <property type="entry name" value="Usb1"/>
</dbReference>
<protein>
    <recommendedName>
        <fullName evidence="5">U6 snRNA phosphodiesterase</fullName>
        <ecNumber evidence="5">3.1.4.-</ecNumber>
    </recommendedName>
</protein>
<keyword evidence="8" id="KW-1185">Reference proteome</keyword>
<dbReference type="GO" id="GO:0016829">
    <property type="term" value="F:lyase activity"/>
    <property type="evidence" value="ECO:0007669"/>
    <property type="project" value="UniProtKB-KW"/>
</dbReference>
<dbReference type="GO" id="GO:1990838">
    <property type="term" value="F:poly(U)-specific exoribonuclease activity, producing 3' uridine cyclic phosphate ends"/>
    <property type="evidence" value="ECO:0007669"/>
    <property type="project" value="UniProtKB-UniRule"/>
</dbReference>
<dbReference type="EMBL" id="CAJGYO010000008">
    <property type="protein sequence ID" value="CAD6250066.1"/>
    <property type="molecule type" value="Genomic_DNA"/>
</dbReference>
<dbReference type="HAMAP" id="MF_03040">
    <property type="entry name" value="USB1"/>
    <property type="match status" value="1"/>
</dbReference>
<keyword evidence="1 5" id="KW-0540">Nuclease</keyword>
<comment type="function">
    <text evidence="5">Phosphodiesterase responsible for the U6 snRNA 3' end processing. Acts as an exoribonuclease (RNase) responsible for trimming the poly(U) tract of the last nucleotides in the pre-U6 snRNA molecule, leading to the formation of mature U6 snRNA.</text>
</comment>
<name>A0A811PU91_9POAL</name>
<comment type="similarity">
    <text evidence="5">Belongs to the 2H phosphoesterase superfamily. USB1 family.</text>
</comment>
<feature type="region of interest" description="Disordered" evidence="6">
    <location>
        <begin position="1"/>
        <end position="24"/>
    </location>
</feature>
<feature type="active site" description="Proton donor/acceptor" evidence="5">
    <location>
        <position position="259"/>
    </location>
</feature>
<comment type="caution">
    <text evidence="7">The sequence shown here is derived from an EMBL/GenBank/DDBJ whole genome shotgun (WGS) entry which is preliminary data.</text>
</comment>
<feature type="compositionally biased region" description="Low complexity" evidence="6">
    <location>
        <begin position="1"/>
        <end position="11"/>
    </location>
</feature>
<evidence type="ECO:0000313" key="8">
    <source>
        <dbReference type="Proteomes" id="UP000604825"/>
    </source>
</evidence>
<evidence type="ECO:0000256" key="6">
    <source>
        <dbReference type="SAM" id="MobiDB-lite"/>
    </source>
</evidence>
<evidence type="ECO:0000256" key="4">
    <source>
        <dbReference type="ARBA" id="ARBA00023242"/>
    </source>
</evidence>
<sequence length="534" mass="59422">MDALVASYASDSDSDGGEPASVSGDAPVVAEPSALLPPPPLDLLQPPNFVGMIPCAPISLNLIAADVLSADRWLLMVYAYLGHYVCGADYSAMAQGGRVRSFPHVEGNFAVHVYIPVVIPSDARKQLALSMKRAASLVPDLYAVDADCALSELCKDEQKLEKVLLSREFHVSLGRPVAVQVHQIDSFVAMLRQKFQPQQRYWMEFNKWEHFVNDDCTRSFLSLEVTRTGLPEIRKQILMVDEVYRLHGLPEFYTNPRPHISLVWALGDVTGKLKQAIKDIEKYQSSMSSLQKCNVRCKFSRVVCKVVVAPYAVPQVSSSSLKKAIGFKTEFINSSGVYFVQFGDLSSEDKQMLYGRVAALMKSLRIQAFSKVVYREAIFYANQGSADTQGVDFQPVREFSAPNHQKAPGMVSSWPLSHWRTAPVFITPLINQHARGKGDWIIEDKPRSETTLLGGSSAEILDEPRMVMSAEPFNAPAYLNLEAGSSSPTVHVELTNFDENLANLAEDKNQRLSDASHFKNREAWYWSRNVLPNS</sequence>
<evidence type="ECO:0000256" key="1">
    <source>
        <dbReference type="ARBA" id="ARBA00022722"/>
    </source>
</evidence>